<keyword evidence="2" id="KW-1185">Reference proteome</keyword>
<accession>A0A2A6C4A6</accession>
<sequence length="65" mass="7829">MEEKERETKKFDCWEHMSDVLEFEISIEVIVQDSTLQLRYSVWTMNSPTNIQHLELIRLFVLIEG</sequence>
<evidence type="ECO:0000313" key="2">
    <source>
        <dbReference type="Proteomes" id="UP000005239"/>
    </source>
</evidence>
<dbReference type="Proteomes" id="UP000005239">
    <property type="component" value="Unassembled WGS sequence"/>
</dbReference>
<name>A0A2A6C4A6_PRIPA</name>
<gene>
    <name evidence="1" type="primary">WBGene00283908</name>
</gene>
<dbReference type="AlphaFoldDB" id="A0A2A6C4A6"/>
<reference evidence="2" key="1">
    <citation type="journal article" date="2008" name="Nat. Genet.">
        <title>The Pristionchus pacificus genome provides a unique perspective on nematode lifestyle and parasitism.</title>
        <authorList>
            <person name="Dieterich C."/>
            <person name="Clifton S.W."/>
            <person name="Schuster L.N."/>
            <person name="Chinwalla A."/>
            <person name="Delehaunty K."/>
            <person name="Dinkelacker I."/>
            <person name="Fulton L."/>
            <person name="Fulton R."/>
            <person name="Godfrey J."/>
            <person name="Minx P."/>
            <person name="Mitreva M."/>
            <person name="Roeseler W."/>
            <person name="Tian H."/>
            <person name="Witte H."/>
            <person name="Yang S.P."/>
            <person name="Wilson R.K."/>
            <person name="Sommer R.J."/>
        </authorList>
    </citation>
    <scope>NUCLEOTIDE SEQUENCE [LARGE SCALE GENOMIC DNA]</scope>
    <source>
        <strain evidence="2">PS312</strain>
    </source>
</reference>
<evidence type="ECO:0000313" key="1">
    <source>
        <dbReference type="EnsemblMetazoa" id="PPA45539.1"/>
    </source>
</evidence>
<accession>A0A8R1Z4Q7</accession>
<reference evidence="1" key="2">
    <citation type="submission" date="2022-06" db="UniProtKB">
        <authorList>
            <consortium name="EnsemblMetazoa"/>
        </authorList>
    </citation>
    <scope>IDENTIFICATION</scope>
    <source>
        <strain evidence="1">PS312</strain>
    </source>
</reference>
<proteinExistence type="predicted"/>
<protein>
    <submittedName>
        <fullName evidence="1">Uncharacterized protein</fullName>
    </submittedName>
</protein>
<organism evidence="1 2">
    <name type="scientific">Pristionchus pacificus</name>
    <name type="common">Parasitic nematode worm</name>
    <dbReference type="NCBI Taxonomy" id="54126"/>
    <lineage>
        <taxon>Eukaryota</taxon>
        <taxon>Metazoa</taxon>
        <taxon>Ecdysozoa</taxon>
        <taxon>Nematoda</taxon>
        <taxon>Chromadorea</taxon>
        <taxon>Rhabditida</taxon>
        <taxon>Rhabditina</taxon>
        <taxon>Diplogasteromorpha</taxon>
        <taxon>Diplogasteroidea</taxon>
        <taxon>Neodiplogasteridae</taxon>
        <taxon>Pristionchus</taxon>
    </lineage>
</organism>
<dbReference type="EnsemblMetazoa" id="PPA45539.1">
    <property type="protein sequence ID" value="PPA45539.1"/>
    <property type="gene ID" value="WBGene00283908"/>
</dbReference>